<dbReference type="InterPro" id="IPR036236">
    <property type="entry name" value="Znf_C2H2_sf"/>
</dbReference>
<dbReference type="InParanoid" id="G0QZH4"/>
<dbReference type="Gene3D" id="3.30.160.60">
    <property type="entry name" value="Classic Zinc Finger"/>
    <property type="match status" value="1"/>
</dbReference>
<evidence type="ECO:0000313" key="8">
    <source>
        <dbReference type="Proteomes" id="UP000008983"/>
    </source>
</evidence>
<sequence>MQDIFKDPIPNPDDIFDNVIEEVFDQKFGRKKYIVKKILKQKPEDKESNNGKKAKTVQETMFLQKRTEDLKLDKNIGKRVTVTKESQKQEHGGFYCQLCDTHVWDSNAWLDHINGKKHLRLIGMNNKVMKVDVSCVQQKLQSLKNKDMIQIDELDEIQKEEELKKQKKKLKKNNEDKNDRNEQNNQEQQLNLQNKDKQYLQEDIKADQQKNTEQKSQEEEEEDEDEEQLLMKQMGLPTQFFSKKQK</sequence>
<feature type="compositionally biased region" description="Acidic residues" evidence="5">
    <location>
        <begin position="218"/>
        <end position="228"/>
    </location>
</feature>
<reference evidence="7 8" key="1">
    <citation type="submission" date="2011-07" db="EMBL/GenBank/DDBJ databases">
        <authorList>
            <person name="Coyne R."/>
            <person name="Brami D."/>
            <person name="Johnson J."/>
            <person name="Hostetler J."/>
            <person name="Hannick L."/>
            <person name="Clark T."/>
            <person name="Cassidy-Hanley D."/>
            <person name="Inman J."/>
        </authorList>
    </citation>
    <scope>NUCLEOTIDE SEQUENCE [LARGE SCALE GENOMIC DNA]</scope>
    <source>
        <strain evidence="7 8">G5</strain>
    </source>
</reference>
<dbReference type="InterPro" id="IPR040107">
    <property type="entry name" value="Snu23"/>
</dbReference>
<dbReference type="PANTHER" id="PTHR45986:SF1">
    <property type="entry name" value="ZINC FINGER MATRIN-TYPE PROTEIN 2"/>
    <property type="match status" value="1"/>
</dbReference>
<feature type="compositionally biased region" description="Low complexity" evidence="5">
    <location>
        <begin position="183"/>
        <end position="193"/>
    </location>
</feature>
<dbReference type="GO" id="GO:0005681">
    <property type="term" value="C:spliceosomal complex"/>
    <property type="evidence" value="ECO:0007669"/>
    <property type="project" value="InterPro"/>
</dbReference>
<keyword evidence="7" id="KW-0413">Isomerase</keyword>
<dbReference type="EMBL" id="GL984150">
    <property type="protein sequence ID" value="EGR29384.1"/>
    <property type="molecule type" value="Genomic_DNA"/>
</dbReference>
<proteinExistence type="predicted"/>
<dbReference type="EC" id="5.2.1.8" evidence="7"/>
<keyword evidence="4" id="KW-0539">Nucleus</keyword>
<feature type="region of interest" description="Disordered" evidence="5">
    <location>
        <begin position="165"/>
        <end position="246"/>
    </location>
</feature>
<evidence type="ECO:0000256" key="3">
    <source>
        <dbReference type="ARBA" id="ARBA00022833"/>
    </source>
</evidence>
<dbReference type="GO" id="GO:0008270">
    <property type="term" value="F:zinc ion binding"/>
    <property type="evidence" value="ECO:0007669"/>
    <property type="project" value="UniProtKB-KW"/>
</dbReference>
<evidence type="ECO:0000256" key="2">
    <source>
        <dbReference type="ARBA" id="ARBA00022771"/>
    </source>
</evidence>
<dbReference type="GeneID" id="14905486"/>
<evidence type="ECO:0000256" key="1">
    <source>
        <dbReference type="ARBA" id="ARBA00022723"/>
    </source>
</evidence>
<dbReference type="InterPro" id="IPR022755">
    <property type="entry name" value="Znf_C2H2_jaz"/>
</dbReference>
<evidence type="ECO:0000256" key="4">
    <source>
        <dbReference type="ARBA" id="ARBA00023242"/>
    </source>
</evidence>
<accession>G0QZH4</accession>
<keyword evidence="3" id="KW-0862">Zinc</keyword>
<organism evidence="7 8">
    <name type="scientific">Ichthyophthirius multifiliis</name>
    <name type="common">White spot disease agent</name>
    <name type="synonym">Ich</name>
    <dbReference type="NCBI Taxonomy" id="5932"/>
    <lineage>
        <taxon>Eukaryota</taxon>
        <taxon>Sar</taxon>
        <taxon>Alveolata</taxon>
        <taxon>Ciliophora</taxon>
        <taxon>Intramacronucleata</taxon>
        <taxon>Oligohymenophorea</taxon>
        <taxon>Hymenostomatida</taxon>
        <taxon>Ophryoglenina</taxon>
        <taxon>Ichthyophthirius</taxon>
    </lineage>
</organism>
<dbReference type="EC" id="3.1.4.16" evidence="7"/>
<feature type="domain" description="U1-type" evidence="6">
    <location>
        <begin position="91"/>
        <end position="125"/>
    </location>
</feature>
<dbReference type="GO" id="GO:0008663">
    <property type="term" value="F:2',3'-cyclic-nucleotide 2'-phosphodiesterase activity"/>
    <property type="evidence" value="ECO:0007669"/>
    <property type="project" value="UniProtKB-EC"/>
</dbReference>
<evidence type="ECO:0000259" key="6">
    <source>
        <dbReference type="SMART" id="SM00451"/>
    </source>
</evidence>
<dbReference type="RefSeq" id="XP_004030620.1">
    <property type="nucleotide sequence ID" value="XM_004030572.1"/>
</dbReference>
<dbReference type="GO" id="GO:0003676">
    <property type="term" value="F:nucleic acid binding"/>
    <property type="evidence" value="ECO:0007669"/>
    <property type="project" value="InterPro"/>
</dbReference>
<dbReference type="GO" id="GO:0000398">
    <property type="term" value="P:mRNA splicing, via spliceosome"/>
    <property type="evidence" value="ECO:0007669"/>
    <property type="project" value="InterPro"/>
</dbReference>
<keyword evidence="7" id="KW-0378">Hydrolase</keyword>
<dbReference type="SUPFAM" id="SSF57667">
    <property type="entry name" value="beta-beta-alpha zinc fingers"/>
    <property type="match status" value="1"/>
</dbReference>
<name>G0QZH4_ICHMU</name>
<dbReference type="OMA" id="AGWYCEA"/>
<keyword evidence="8" id="KW-1185">Reference proteome</keyword>
<dbReference type="GO" id="GO:0003755">
    <property type="term" value="F:peptidyl-prolyl cis-trans isomerase activity"/>
    <property type="evidence" value="ECO:0007669"/>
    <property type="project" value="UniProtKB-EC"/>
</dbReference>
<dbReference type="FunCoup" id="G0QZH4">
    <property type="interactions" value="294"/>
</dbReference>
<evidence type="ECO:0000313" key="7">
    <source>
        <dbReference type="EMBL" id="EGR29384.1"/>
    </source>
</evidence>
<dbReference type="eggNOG" id="KOG4727">
    <property type="taxonomic scope" value="Eukaryota"/>
</dbReference>
<keyword evidence="1" id="KW-0479">Metal-binding</keyword>
<feature type="compositionally biased region" description="Basic and acidic residues" evidence="5">
    <location>
        <begin position="194"/>
        <end position="217"/>
    </location>
</feature>
<dbReference type="STRING" id="857967.G0QZH4"/>
<gene>
    <name evidence="7" type="ORF">IMG5_156810</name>
</gene>
<protein>
    <submittedName>
        <fullName evidence="7">Zinc matrin type 2, putative</fullName>
        <ecNumber evidence="7">3.1.4.16</ecNumber>
        <ecNumber evidence="7">5.2.1.8</ecNumber>
    </submittedName>
</protein>
<dbReference type="SMART" id="SM00451">
    <property type="entry name" value="ZnF_U1"/>
    <property type="match status" value="1"/>
</dbReference>
<dbReference type="PANTHER" id="PTHR45986">
    <property type="entry name" value="ZINC FINGER MATRIN-TYPE PROTEIN 2"/>
    <property type="match status" value="1"/>
</dbReference>
<dbReference type="InterPro" id="IPR003604">
    <property type="entry name" value="Matrin/U1-like-C_Znf_C2H2"/>
</dbReference>
<dbReference type="AlphaFoldDB" id="G0QZH4"/>
<feature type="compositionally biased region" description="Basic and acidic residues" evidence="5">
    <location>
        <begin position="172"/>
        <end position="182"/>
    </location>
</feature>
<dbReference type="OrthoDB" id="302108at2759"/>
<dbReference type="Pfam" id="PF12171">
    <property type="entry name" value="zf-C2H2_jaz"/>
    <property type="match status" value="1"/>
</dbReference>
<evidence type="ECO:0000256" key="5">
    <source>
        <dbReference type="SAM" id="MobiDB-lite"/>
    </source>
</evidence>
<dbReference type="GO" id="GO:0046540">
    <property type="term" value="C:U4/U6 x U5 tri-snRNP complex"/>
    <property type="evidence" value="ECO:0007669"/>
    <property type="project" value="TreeGrafter"/>
</dbReference>
<keyword evidence="2" id="KW-0863">Zinc-finger</keyword>
<dbReference type="Proteomes" id="UP000008983">
    <property type="component" value="Unassembled WGS sequence"/>
</dbReference>